<dbReference type="SUPFAM" id="SSF53335">
    <property type="entry name" value="S-adenosyl-L-methionine-dependent methyltransferases"/>
    <property type="match status" value="1"/>
</dbReference>
<evidence type="ECO:0000313" key="4">
    <source>
        <dbReference type="Proteomes" id="UP001221838"/>
    </source>
</evidence>
<dbReference type="GO" id="GO:0008168">
    <property type="term" value="F:methyltransferase activity"/>
    <property type="evidence" value="ECO:0007669"/>
    <property type="project" value="UniProtKB-KW"/>
</dbReference>
<dbReference type="PANTHER" id="PTHR44068">
    <property type="entry name" value="ZGC:194242"/>
    <property type="match status" value="1"/>
</dbReference>
<dbReference type="InterPro" id="IPR029063">
    <property type="entry name" value="SAM-dependent_MTases_sf"/>
</dbReference>
<evidence type="ECO:0000259" key="2">
    <source>
        <dbReference type="Pfam" id="PF08241"/>
    </source>
</evidence>
<dbReference type="RefSeq" id="WP_272134989.1">
    <property type="nucleotide sequence ID" value="NZ_JAQNDM010000002.1"/>
</dbReference>
<accession>A0ABT5D257</accession>
<dbReference type="InterPro" id="IPR013216">
    <property type="entry name" value="Methyltransf_11"/>
</dbReference>
<dbReference type="Proteomes" id="UP001221838">
    <property type="component" value="Unassembled WGS sequence"/>
</dbReference>
<gene>
    <name evidence="3" type="ORF">POL68_04680</name>
</gene>
<reference evidence="3 4" key="1">
    <citation type="submission" date="2022-11" db="EMBL/GenBank/DDBJ databases">
        <title>Minimal conservation of predation-associated metabolite biosynthetic gene clusters underscores biosynthetic potential of Myxococcota including descriptions for ten novel species: Archangium lansinium sp. nov., Myxococcus landrumus sp. nov., Nannocystis bai.</title>
        <authorList>
            <person name="Ahearne A."/>
            <person name="Stevens C."/>
            <person name="Dowd S."/>
        </authorList>
    </citation>
    <scope>NUCLEOTIDE SEQUENCE [LARGE SCALE GENOMIC DNA]</scope>
    <source>
        <strain evidence="3 4">NCWAL01</strain>
    </source>
</reference>
<dbReference type="Gene3D" id="3.40.50.150">
    <property type="entry name" value="Vaccinia Virus protein VP39"/>
    <property type="match status" value="1"/>
</dbReference>
<keyword evidence="4" id="KW-1185">Reference proteome</keyword>
<protein>
    <submittedName>
        <fullName evidence="3">Methyltransferase domain-containing protein</fullName>
    </submittedName>
</protein>
<proteinExistence type="predicted"/>
<dbReference type="EMBL" id="JAQNDM010000002">
    <property type="protein sequence ID" value="MDC0707757.1"/>
    <property type="molecule type" value="Genomic_DNA"/>
</dbReference>
<dbReference type="PANTHER" id="PTHR44068:SF1">
    <property type="entry name" value="HYPOTHETICAL LOC100005854"/>
    <property type="match status" value="1"/>
</dbReference>
<organism evidence="3 4">
    <name type="scientific">Stigmatella ashevillensis</name>
    <dbReference type="NCBI Taxonomy" id="2995309"/>
    <lineage>
        <taxon>Bacteria</taxon>
        <taxon>Pseudomonadati</taxon>
        <taxon>Myxococcota</taxon>
        <taxon>Myxococcia</taxon>
        <taxon>Myxococcales</taxon>
        <taxon>Cystobacterineae</taxon>
        <taxon>Archangiaceae</taxon>
        <taxon>Stigmatella</taxon>
    </lineage>
</organism>
<keyword evidence="1" id="KW-0808">Transferase</keyword>
<evidence type="ECO:0000313" key="3">
    <source>
        <dbReference type="EMBL" id="MDC0707757.1"/>
    </source>
</evidence>
<comment type="caution">
    <text evidence="3">The sequence shown here is derived from an EMBL/GenBank/DDBJ whole genome shotgun (WGS) entry which is preliminary data.</text>
</comment>
<dbReference type="CDD" id="cd02440">
    <property type="entry name" value="AdoMet_MTases"/>
    <property type="match status" value="1"/>
</dbReference>
<sequence>METQHAHAPARLASCARMPEWMRHFGHPTGVLGALAGHLMALRNRKRSLLVLTLVDPRPGERILEVGFGPGLDIRRVSRTAAFVAGVDQSPVMLRQAQRRNDGALRVGKVELHQGDARSLAFADDSFDKAFSINSAQFWPEPFVVIREMYRVLRPQGQLVLAVQPRTIDASSRTSQETAEELAALLTSGGFQEVTSALKPAGRVPIACAIARKPTLREPAR</sequence>
<dbReference type="InterPro" id="IPR050447">
    <property type="entry name" value="Erg6_SMT_methyltransf"/>
</dbReference>
<dbReference type="GO" id="GO:0032259">
    <property type="term" value="P:methylation"/>
    <property type="evidence" value="ECO:0007669"/>
    <property type="project" value="UniProtKB-KW"/>
</dbReference>
<name>A0ABT5D257_9BACT</name>
<keyword evidence="3" id="KW-0489">Methyltransferase</keyword>
<dbReference type="Pfam" id="PF08241">
    <property type="entry name" value="Methyltransf_11"/>
    <property type="match status" value="1"/>
</dbReference>
<feature type="domain" description="Methyltransferase type 11" evidence="2">
    <location>
        <begin position="64"/>
        <end position="161"/>
    </location>
</feature>
<evidence type="ECO:0000256" key="1">
    <source>
        <dbReference type="ARBA" id="ARBA00022679"/>
    </source>
</evidence>